<feature type="compositionally biased region" description="Low complexity" evidence="1">
    <location>
        <begin position="1"/>
        <end position="12"/>
    </location>
</feature>
<name>A0A1E5R598_9ASCO</name>
<evidence type="ECO:0008006" key="4">
    <source>
        <dbReference type="Google" id="ProtNLM"/>
    </source>
</evidence>
<dbReference type="EMBL" id="LPNM01000010">
    <property type="protein sequence ID" value="OEJ82080.1"/>
    <property type="molecule type" value="Genomic_DNA"/>
</dbReference>
<gene>
    <name evidence="2" type="ORF">AWRI3579_g3728</name>
</gene>
<organism evidence="2 3">
    <name type="scientific">Hanseniaspora osmophila</name>
    <dbReference type="NCBI Taxonomy" id="56408"/>
    <lineage>
        <taxon>Eukaryota</taxon>
        <taxon>Fungi</taxon>
        <taxon>Dikarya</taxon>
        <taxon>Ascomycota</taxon>
        <taxon>Saccharomycotina</taxon>
        <taxon>Saccharomycetes</taxon>
        <taxon>Saccharomycodales</taxon>
        <taxon>Saccharomycodaceae</taxon>
        <taxon>Hanseniaspora</taxon>
    </lineage>
</organism>
<dbReference type="InParanoid" id="A0A1E5R598"/>
<comment type="caution">
    <text evidence="2">The sequence shown here is derived from an EMBL/GenBank/DDBJ whole genome shotgun (WGS) entry which is preliminary data.</text>
</comment>
<feature type="region of interest" description="Disordered" evidence="1">
    <location>
        <begin position="1"/>
        <end position="22"/>
    </location>
</feature>
<reference evidence="3" key="1">
    <citation type="journal article" date="2016" name="Genome Announc.">
        <title>Genome sequences of three species of Hanseniaspora isolated from spontaneous wine fermentations.</title>
        <authorList>
            <person name="Sternes P.R."/>
            <person name="Lee D."/>
            <person name="Kutyna D.R."/>
            <person name="Borneman A.R."/>
        </authorList>
    </citation>
    <scope>NUCLEOTIDE SEQUENCE [LARGE SCALE GENOMIC DNA]</scope>
    <source>
        <strain evidence="3">AWRI3579</strain>
    </source>
</reference>
<evidence type="ECO:0000256" key="1">
    <source>
        <dbReference type="SAM" id="MobiDB-lite"/>
    </source>
</evidence>
<protein>
    <recommendedName>
        <fullName evidence="4">Pre-mRNA-splicing factor SPP381</fullName>
    </recommendedName>
</protein>
<accession>A0A1E5R598</accession>
<dbReference type="Proteomes" id="UP000095728">
    <property type="component" value="Unassembled WGS sequence"/>
</dbReference>
<keyword evidence="3" id="KW-1185">Reference proteome</keyword>
<evidence type="ECO:0000313" key="2">
    <source>
        <dbReference type="EMBL" id="OEJ82080.1"/>
    </source>
</evidence>
<evidence type="ECO:0000313" key="3">
    <source>
        <dbReference type="Proteomes" id="UP000095728"/>
    </source>
</evidence>
<dbReference type="AlphaFoldDB" id="A0A1E5R598"/>
<proteinExistence type="predicted"/>
<dbReference type="FunCoup" id="A0A1E5R598">
    <property type="interactions" value="143"/>
</dbReference>
<sequence length="166" mass="19155">MSTSTPTSSTDSSDSEDSYTVPLHKPKFLKKSVFPNAEQGNGNPQQELKERIQQINERLDTLEYNGLSTAARGMSNEQHVLKLLKLDDSDADNVQEKRLWEERRAARIQAIKQVYIAKQLEIEQKEAQRLKREMHGTAASTTEHDEDQELWDFSKRSIRVSRVREI</sequence>